<dbReference type="STRING" id="1121881.SAMN02745225_01413"/>
<dbReference type="Pfam" id="PF00929">
    <property type="entry name" value="RNase_T"/>
    <property type="match status" value="1"/>
</dbReference>
<dbReference type="CDD" id="cd06127">
    <property type="entry name" value="DEDDh"/>
    <property type="match status" value="1"/>
</dbReference>
<name>A0A1M4VR78_9ACTN</name>
<evidence type="ECO:0000313" key="5">
    <source>
        <dbReference type="EMBL" id="SHE71554.1"/>
    </source>
</evidence>
<protein>
    <submittedName>
        <fullName evidence="5">Exonuclease, DNA polymerase III, epsilon subunit family</fullName>
    </submittedName>
</protein>
<dbReference type="GO" id="GO:0008408">
    <property type="term" value="F:3'-5' exonuclease activity"/>
    <property type="evidence" value="ECO:0007669"/>
    <property type="project" value="TreeGrafter"/>
</dbReference>
<dbReference type="Proteomes" id="UP000184295">
    <property type="component" value="Unassembled WGS sequence"/>
</dbReference>
<dbReference type="RefSeq" id="WP_072790487.1">
    <property type="nucleotide sequence ID" value="NZ_FQUL01000018.1"/>
</dbReference>
<dbReference type="InterPro" id="IPR012337">
    <property type="entry name" value="RNaseH-like_sf"/>
</dbReference>
<keyword evidence="2" id="KW-0378">Hydrolase</keyword>
<keyword evidence="1" id="KW-0540">Nuclease</keyword>
<dbReference type="Gene3D" id="3.30.420.10">
    <property type="entry name" value="Ribonuclease H-like superfamily/Ribonuclease H"/>
    <property type="match status" value="1"/>
</dbReference>
<dbReference type="SMART" id="SM00479">
    <property type="entry name" value="EXOIII"/>
    <property type="match status" value="1"/>
</dbReference>
<evidence type="ECO:0000313" key="6">
    <source>
        <dbReference type="Proteomes" id="UP000184295"/>
    </source>
</evidence>
<dbReference type="InterPro" id="IPR013520">
    <property type="entry name" value="Ribonucl_H"/>
</dbReference>
<evidence type="ECO:0000259" key="4">
    <source>
        <dbReference type="SMART" id="SM00479"/>
    </source>
</evidence>
<dbReference type="EMBL" id="FQUL01000018">
    <property type="protein sequence ID" value="SHE71554.1"/>
    <property type="molecule type" value="Genomic_DNA"/>
</dbReference>
<evidence type="ECO:0000256" key="3">
    <source>
        <dbReference type="ARBA" id="ARBA00022839"/>
    </source>
</evidence>
<organism evidence="5 6">
    <name type="scientific">Ferrithrix thermotolerans DSM 19514</name>
    <dbReference type="NCBI Taxonomy" id="1121881"/>
    <lineage>
        <taxon>Bacteria</taxon>
        <taxon>Bacillati</taxon>
        <taxon>Actinomycetota</taxon>
        <taxon>Acidimicrobiia</taxon>
        <taxon>Acidimicrobiales</taxon>
        <taxon>Acidimicrobiaceae</taxon>
        <taxon>Ferrithrix</taxon>
    </lineage>
</organism>
<accession>A0A1M4VR78</accession>
<keyword evidence="6" id="KW-1185">Reference proteome</keyword>
<dbReference type="PANTHER" id="PTHR30231:SF4">
    <property type="entry name" value="PROTEIN NEN2"/>
    <property type="match status" value="1"/>
</dbReference>
<dbReference type="FunFam" id="3.30.420.10:FF:000045">
    <property type="entry name" value="3'-5' exonuclease DinG"/>
    <property type="match status" value="1"/>
</dbReference>
<dbReference type="SUPFAM" id="SSF53098">
    <property type="entry name" value="Ribonuclease H-like"/>
    <property type="match status" value="1"/>
</dbReference>
<sequence>MRRTRIKRKPVGGQSYLFPPPGNYSYVALDVETTGLDSQNDRVLQLGVVLADEGLLPRWEGAVLIDPGTLVPPDVVRIHGLSNKYVDGCVSFALAGAWLTPLISNKCIIGHNIDFDLSFLAEEYKRSKIEFPYVTGIVDSLSMSRRLLPHLRRHRLQDVCIELDIEITQSHDACYDALASLSVVRTLLAREPDYIENLI</sequence>
<dbReference type="PANTHER" id="PTHR30231">
    <property type="entry name" value="DNA POLYMERASE III SUBUNIT EPSILON"/>
    <property type="match status" value="1"/>
</dbReference>
<reference evidence="6" key="1">
    <citation type="submission" date="2016-11" db="EMBL/GenBank/DDBJ databases">
        <authorList>
            <person name="Varghese N."/>
            <person name="Submissions S."/>
        </authorList>
    </citation>
    <scope>NUCLEOTIDE SEQUENCE [LARGE SCALE GENOMIC DNA]</scope>
    <source>
        <strain evidence="6">DSM 19514</strain>
    </source>
</reference>
<dbReference type="InterPro" id="IPR036397">
    <property type="entry name" value="RNaseH_sf"/>
</dbReference>
<evidence type="ECO:0000256" key="1">
    <source>
        <dbReference type="ARBA" id="ARBA00022722"/>
    </source>
</evidence>
<dbReference type="GO" id="GO:0003676">
    <property type="term" value="F:nucleic acid binding"/>
    <property type="evidence" value="ECO:0007669"/>
    <property type="project" value="InterPro"/>
</dbReference>
<dbReference type="OrthoDB" id="190275at2"/>
<keyword evidence="3 5" id="KW-0269">Exonuclease</keyword>
<evidence type="ECO:0000256" key="2">
    <source>
        <dbReference type="ARBA" id="ARBA00022801"/>
    </source>
</evidence>
<feature type="domain" description="Exonuclease" evidence="4">
    <location>
        <begin position="25"/>
        <end position="193"/>
    </location>
</feature>
<gene>
    <name evidence="5" type="ORF">SAMN02745225_01413</name>
</gene>
<dbReference type="AlphaFoldDB" id="A0A1M4VR78"/>
<proteinExistence type="predicted"/>